<feature type="compositionally biased region" description="Low complexity" evidence="1">
    <location>
        <begin position="17"/>
        <end position="28"/>
    </location>
</feature>
<accession>A0AAN6E189</accession>
<keyword evidence="4" id="KW-1185">Reference proteome</keyword>
<protein>
    <submittedName>
        <fullName evidence="3">Acyl-CoA N-acyltransferase</fullName>
    </submittedName>
</protein>
<dbReference type="InterPro" id="IPR016181">
    <property type="entry name" value="Acyl_CoA_acyltransferase"/>
</dbReference>
<comment type="caution">
    <text evidence="3">The sequence shown here is derived from an EMBL/GenBank/DDBJ whole genome shotgun (WGS) entry which is preliminary data.</text>
</comment>
<feature type="compositionally biased region" description="Basic and acidic residues" evidence="1">
    <location>
        <begin position="41"/>
        <end position="51"/>
    </location>
</feature>
<dbReference type="EMBL" id="MU404352">
    <property type="protein sequence ID" value="KAI1615197.1"/>
    <property type="molecule type" value="Genomic_DNA"/>
</dbReference>
<dbReference type="SUPFAM" id="SSF55729">
    <property type="entry name" value="Acyl-CoA N-acyltransferases (Nat)"/>
    <property type="match status" value="1"/>
</dbReference>
<gene>
    <name evidence="3" type="ORF">EDD36DRAFT_494127</name>
</gene>
<organism evidence="3 4">
    <name type="scientific">Exophiala viscosa</name>
    <dbReference type="NCBI Taxonomy" id="2486360"/>
    <lineage>
        <taxon>Eukaryota</taxon>
        <taxon>Fungi</taxon>
        <taxon>Dikarya</taxon>
        <taxon>Ascomycota</taxon>
        <taxon>Pezizomycotina</taxon>
        <taxon>Eurotiomycetes</taxon>
        <taxon>Chaetothyriomycetidae</taxon>
        <taxon>Chaetothyriales</taxon>
        <taxon>Herpotrichiellaceae</taxon>
        <taxon>Exophiala</taxon>
    </lineage>
</organism>
<dbReference type="InterPro" id="IPR000182">
    <property type="entry name" value="GNAT_dom"/>
</dbReference>
<evidence type="ECO:0000313" key="4">
    <source>
        <dbReference type="Proteomes" id="UP001203852"/>
    </source>
</evidence>
<evidence type="ECO:0000256" key="1">
    <source>
        <dbReference type="SAM" id="MobiDB-lite"/>
    </source>
</evidence>
<feature type="compositionally biased region" description="Basic and acidic residues" evidence="1">
    <location>
        <begin position="74"/>
        <end position="135"/>
    </location>
</feature>
<dbReference type="InterPro" id="IPR052523">
    <property type="entry name" value="Trichothecene_AcTrans"/>
</dbReference>
<feature type="domain" description="N-acetyltransferase" evidence="2">
    <location>
        <begin position="294"/>
        <end position="497"/>
    </location>
</feature>
<dbReference type="Gene3D" id="2.20.70.10">
    <property type="match status" value="1"/>
</dbReference>
<dbReference type="PANTHER" id="PTHR42791">
    <property type="entry name" value="GNAT FAMILY ACETYLTRANSFERASE"/>
    <property type="match status" value="1"/>
</dbReference>
<dbReference type="CDD" id="cd04301">
    <property type="entry name" value="NAT_SF"/>
    <property type="match status" value="1"/>
</dbReference>
<dbReference type="Gene3D" id="3.40.630.30">
    <property type="match status" value="1"/>
</dbReference>
<feature type="compositionally biased region" description="Basic and acidic residues" evidence="1">
    <location>
        <begin position="147"/>
        <end position="172"/>
    </location>
</feature>
<evidence type="ECO:0000313" key="3">
    <source>
        <dbReference type="EMBL" id="KAI1615197.1"/>
    </source>
</evidence>
<feature type="region of interest" description="Disordered" evidence="1">
    <location>
        <begin position="1"/>
        <end position="52"/>
    </location>
</feature>
<dbReference type="PROSITE" id="PS51186">
    <property type="entry name" value="GNAT"/>
    <property type="match status" value="1"/>
</dbReference>
<dbReference type="Pfam" id="PF00583">
    <property type="entry name" value="Acetyltransf_1"/>
    <property type="match status" value="1"/>
</dbReference>
<dbReference type="PANTHER" id="PTHR42791:SF1">
    <property type="entry name" value="N-ACETYLTRANSFERASE DOMAIN-CONTAINING PROTEIN"/>
    <property type="match status" value="1"/>
</dbReference>
<name>A0AAN6E189_9EURO</name>
<proteinExistence type="predicted"/>
<dbReference type="AlphaFoldDB" id="A0AAN6E189"/>
<sequence length="503" mass="56150">MSAPAEAPPSYAVATGSSTASSKPQASSRLQVPSEKNGIPPHDRRSMEDLQRPLPEGWVRSYDSHANHQFFVNTKEDPPKSYWEHPLDNRDVLKSLSTEERERLQDEENRIREHAAHTPEHSDDEHHAYPADLPERPQASRNPSKKTFGEKLKDKVTGSTHEERVKQRAQREKEEREYYEAHMRLRQAMQKAEMTGQPQFFAKDKDGKDIYIEPPSGMGSGYNGYGAQGYGINPYSSGPYGPGSYSQGNARYIRPGYQYGRPYGAYGGGGLGLPIAGGLMGGSPSYQSRSRMSLQIQNFEKDDIPEAARLHQRAFATDPIINSVFPGAAQSPEWLQHMSDALESAYADSSQHLLKMSSPDGHLMGIAQWHYCSRHVNGPITPPPNPPEGVNVDLVIARRKQRSEKRAAIMADRPHYYLAMLATDATYRRQGVAKTLVQWGLDRASADRIEAYLESGPAALPFYSKMGFDKVDTMAMVGVDPGEDGVQNEIYCLLWRPQNTNSQ</sequence>
<dbReference type="Proteomes" id="UP001203852">
    <property type="component" value="Unassembled WGS sequence"/>
</dbReference>
<reference evidence="3" key="1">
    <citation type="journal article" date="2022" name="bioRxiv">
        <title>Deciphering the potential niche of two novel black yeast fungi from a biological soil crust based on their genomes, phenotypes, and melanin regulation.</title>
        <authorList>
            <consortium name="DOE Joint Genome Institute"/>
            <person name="Carr E.C."/>
            <person name="Barton Q."/>
            <person name="Grambo S."/>
            <person name="Sullivan M."/>
            <person name="Renfro C.M."/>
            <person name="Kuo A."/>
            <person name="Pangilinan J."/>
            <person name="Lipzen A."/>
            <person name="Keymanesh K."/>
            <person name="Savage E."/>
            <person name="Barry K."/>
            <person name="Grigoriev I.V."/>
            <person name="Riekhof W.R."/>
            <person name="Harris S.S."/>
        </authorList>
    </citation>
    <scope>NUCLEOTIDE SEQUENCE</scope>
    <source>
        <strain evidence="3">JF 03-4F</strain>
    </source>
</reference>
<dbReference type="GO" id="GO:0016747">
    <property type="term" value="F:acyltransferase activity, transferring groups other than amino-acyl groups"/>
    <property type="evidence" value="ECO:0007669"/>
    <property type="project" value="InterPro"/>
</dbReference>
<evidence type="ECO:0000259" key="2">
    <source>
        <dbReference type="PROSITE" id="PS51186"/>
    </source>
</evidence>
<feature type="region of interest" description="Disordered" evidence="1">
    <location>
        <begin position="70"/>
        <end position="172"/>
    </location>
</feature>